<organism evidence="1 2">
    <name type="scientific">Mucilaginibacter terrae</name>
    <dbReference type="NCBI Taxonomy" id="1955052"/>
    <lineage>
        <taxon>Bacteria</taxon>
        <taxon>Pseudomonadati</taxon>
        <taxon>Bacteroidota</taxon>
        <taxon>Sphingobacteriia</taxon>
        <taxon>Sphingobacteriales</taxon>
        <taxon>Sphingobacteriaceae</taxon>
        <taxon>Mucilaginibacter</taxon>
    </lineage>
</organism>
<dbReference type="Proteomes" id="UP001258315">
    <property type="component" value="Unassembled WGS sequence"/>
</dbReference>
<keyword evidence="2" id="KW-1185">Reference proteome</keyword>
<dbReference type="EMBL" id="JAVLVU010000001">
    <property type="protein sequence ID" value="MDT3404430.1"/>
    <property type="molecule type" value="Genomic_DNA"/>
</dbReference>
<dbReference type="Pfam" id="PF15566">
    <property type="entry name" value="Imm32"/>
    <property type="match status" value="1"/>
</dbReference>
<evidence type="ECO:0000313" key="2">
    <source>
        <dbReference type="Proteomes" id="UP001258315"/>
    </source>
</evidence>
<protein>
    <submittedName>
        <fullName evidence="1">Bisphosphoglycerate-dependent phosphoglycerate mutase</fullName>
    </submittedName>
</protein>
<dbReference type="InterPro" id="IPR029083">
    <property type="entry name" value="Imm32"/>
</dbReference>
<sequence>MKNYQSEITGHVDIFVANNEEEFEGTVEKWQEVLIHGDPEGLRSLAKLLVKIADFNQEDEISLPTGAREHVHLRPDLHISKSSVQVIVGRLDAKSTGAFYDRYVPKSK</sequence>
<proteinExistence type="predicted"/>
<evidence type="ECO:0000313" key="1">
    <source>
        <dbReference type="EMBL" id="MDT3404430.1"/>
    </source>
</evidence>
<reference evidence="2" key="1">
    <citation type="submission" date="2023-07" db="EMBL/GenBank/DDBJ databases">
        <title>Functional and genomic diversity of the sorghum phyllosphere microbiome.</title>
        <authorList>
            <person name="Shade A."/>
        </authorList>
    </citation>
    <scope>NUCLEOTIDE SEQUENCE [LARGE SCALE GENOMIC DNA]</scope>
    <source>
        <strain evidence="2">SORGH_AS_0422</strain>
    </source>
</reference>
<accession>A0ABU3GXD6</accession>
<gene>
    <name evidence="1" type="ORF">QE417_003502</name>
</gene>
<comment type="caution">
    <text evidence="1">The sequence shown here is derived from an EMBL/GenBank/DDBJ whole genome shotgun (WGS) entry which is preliminary data.</text>
</comment>
<name>A0ABU3GXD6_9SPHI</name>
<dbReference type="RefSeq" id="WP_311951764.1">
    <property type="nucleotide sequence ID" value="NZ_JAVLVU010000001.1"/>
</dbReference>